<reference evidence="1 2" key="1">
    <citation type="journal article" date="2017" name="Int. J. Syst. Evol. Microbiol.">
        <title>Mucilaginibacterpsychrotolerans sp. nov., isolated from peatlands.</title>
        <authorList>
            <person name="Deng Y."/>
            <person name="Shen L."/>
            <person name="Xu B."/>
            <person name="Liu Y."/>
            <person name="Gu Z."/>
            <person name="Liu H."/>
            <person name="Zhou Y."/>
        </authorList>
    </citation>
    <scope>NUCLEOTIDE SEQUENCE [LARGE SCALE GENOMIC DNA]</scope>
    <source>
        <strain evidence="1 2">NH7-4</strain>
    </source>
</reference>
<name>A0A4Y8SLJ4_9SPHI</name>
<protein>
    <recommendedName>
        <fullName evidence="3">Histidine kinase/HSP90-like ATPase domain-containing protein</fullName>
    </recommendedName>
</protein>
<accession>A0A4Y8SLJ4</accession>
<dbReference type="RefSeq" id="WP_133226972.1">
    <property type="nucleotide sequence ID" value="NZ_SOZE01000003.1"/>
</dbReference>
<dbReference type="OrthoDB" id="947656at2"/>
<dbReference type="Proteomes" id="UP000297540">
    <property type="component" value="Unassembled WGS sequence"/>
</dbReference>
<dbReference type="SUPFAM" id="SSF55874">
    <property type="entry name" value="ATPase domain of HSP90 chaperone/DNA topoisomerase II/histidine kinase"/>
    <property type="match status" value="1"/>
</dbReference>
<comment type="caution">
    <text evidence="1">The sequence shown here is derived from an EMBL/GenBank/DDBJ whole genome shotgun (WGS) entry which is preliminary data.</text>
</comment>
<dbReference type="InterPro" id="IPR036890">
    <property type="entry name" value="HATPase_C_sf"/>
</dbReference>
<evidence type="ECO:0000313" key="1">
    <source>
        <dbReference type="EMBL" id="TFF39571.1"/>
    </source>
</evidence>
<evidence type="ECO:0000313" key="2">
    <source>
        <dbReference type="Proteomes" id="UP000297540"/>
    </source>
</evidence>
<dbReference type="Gene3D" id="3.30.565.10">
    <property type="entry name" value="Histidine kinase-like ATPase, C-terminal domain"/>
    <property type="match status" value="1"/>
</dbReference>
<organism evidence="1 2">
    <name type="scientific">Mucilaginibacter psychrotolerans</name>
    <dbReference type="NCBI Taxonomy" id="1524096"/>
    <lineage>
        <taxon>Bacteria</taxon>
        <taxon>Pseudomonadati</taxon>
        <taxon>Bacteroidota</taxon>
        <taxon>Sphingobacteriia</taxon>
        <taxon>Sphingobacteriales</taxon>
        <taxon>Sphingobacteriaceae</taxon>
        <taxon>Mucilaginibacter</taxon>
    </lineage>
</organism>
<gene>
    <name evidence="1" type="ORF">E2R66_04140</name>
</gene>
<evidence type="ECO:0008006" key="3">
    <source>
        <dbReference type="Google" id="ProtNLM"/>
    </source>
</evidence>
<dbReference type="EMBL" id="SOZE01000003">
    <property type="protein sequence ID" value="TFF39571.1"/>
    <property type="molecule type" value="Genomic_DNA"/>
</dbReference>
<keyword evidence="2" id="KW-1185">Reference proteome</keyword>
<proteinExistence type="predicted"/>
<dbReference type="AlphaFoldDB" id="A0A4Y8SLJ4"/>
<sequence>MPVVETSKFVFGNKAEQLYPLTMEILGHIENEVAIDEETAQKARMVLIELLTNAIKHGGAAECTLEVIAAEDKVIIKKSDIGEALVIRSEGALYQWPLPGVHQGGRSITIYGDGICNLKGSLANSRRVRFFIEENIKPNAGEIRNLPEHFGLMIITRACQAFEYEFDIATCTNNFTATLAVGLQTKKHTV</sequence>